<dbReference type="PANTHER" id="PTHR38703">
    <property type="entry name" value="CHROMOSOME 8, WHOLE GENOME SHOTGUN SEQUENCE"/>
    <property type="match status" value="1"/>
</dbReference>
<feature type="region of interest" description="Disordered" evidence="1">
    <location>
        <begin position="180"/>
        <end position="290"/>
    </location>
</feature>
<name>A0A9P7YZE3_9HELO</name>
<feature type="compositionally biased region" description="Basic and acidic residues" evidence="1">
    <location>
        <begin position="188"/>
        <end position="199"/>
    </location>
</feature>
<keyword evidence="3" id="KW-1185">Reference proteome</keyword>
<accession>A0A9P7YZE3</accession>
<evidence type="ECO:0008006" key="4">
    <source>
        <dbReference type="Google" id="ProtNLM"/>
    </source>
</evidence>
<sequence>MDKAKAAVSGFLSKEGKHDTNVHESVAPAITNEQVHHHRHNEQQTAIDREVHQDHHHTSVQPIKHKEVAPEEHHHHTAPVEHREIHHGDKSKIAKNVELEKHQFKDTQSHREVQHTHADNGAVIGEHVHHHVHENIQPVIQKETYQQSVHHTVVPVHEKHHNEAKHHTATQLPAVTMAEFQQQGGKIGGREKRSDHFAGEPKQVNPLGGTPLGGKGADGTTSLTEDHQHEQHGKFGSHDRSSHHNNGHINGERGTGIAGASSATHEKPTMMDRMNPKKDADGDGKAGFMK</sequence>
<gene>
    <name evidence="2" type="ORF">BJ878DRAFT_426732</name>
</gene>
<feature type="region of interest" description="Disordered" evidence="1">
    <location>
        <begin position="1"/>
        <end position="21"/>
    </location>
</feature>
<organism evidence="2 3">
    <name type="scientific">Calycina marina</name>
    <dbReference type="NCBI Taxonomy" id="1763456"/>
    <lineage>
        <taxon>Eukaryota</taxon>
        <taxon>Fungi</taxon>
        <taxon>Dikarya</taxon>
        <taxon>Ascomycota</taxon>
        <taxon>Pezizomycotina</taxon>
        <taxon>Leotiomycetes</taxon>
        <taxon>Helotiales</taxon>
        <taxon>Pezizellaceae</taxon>
        <taxon>Calycina</taxon>
    </lineage>
</organism>
<feature type="compositionally biased region" description="Basic and acidic residues" evidence="1">
    <location>
        <begin position="224"/>
        <end position="242"/>
    </location>
</feature>
<dbReference type="AlphaFoldDB" id="A0A9P7YZE3"/>
<evidence type="ECO:0000256" key="1">
    <source>
        <dbReference type="SAM" id="MobiDB-lite"/>
    </source>
</evidence>
<comment type="caution">
    <text evidence="2">The sequence shown here is derived from an EMBL/GenBank/DDBJ whole genome shotgun (WGS) entry which is preliminary data.</text>
</comment>
<proteinExistence type="predicted"/>
<evidence type="ECO:0000313" key="2">
    <source>
        <dbReference type="EMBL" id="KAG9242060.1"/>
    </source>
</evidence>
<dbReference type="EMBL" id="MU254118">
    <property type="protein sequence ID" value="KAG9242060.1"/>
    <property type="molecule type" value="Genomic_DNA"/>
</dbReference>
<dbReference type="Proteomes" id="UP000887226">
    <property type="component" value="Unassembled WGS sequence"/>
</dbReference>
<protein>
    <recommendedName>
        <fullName evidence="4">Allergen</fullName>
    </recommendedName>
</protein>
<reference evidence="2" key="1">
    <citation type="journal article" date="2021" name="IMA Fungus">
        <title>Genomic characterization of three marine fungi, including Emericellopsis atlantica sp. nov. with signatures of a generalist lifestyle and marine biomass degradation.</title>
        <authorList>
            <person name="Hagestad O.C."/>
            <person name="Hou L."/>
            <person name="Andersen J.H."/>
            <person name="Hansen E.H."/>
            <person name="Altermark B."/>
            <person name="Li C."/>
            <person name="Kuhnert E."/>
            <person name="Cox R.J."/>
            <person name="Crous P.W."/>
            <person name="Spatafora J.W."/>
            <person name="Lail K."/>
            <person name="Amirebrahimi M."/>
            <person name="Lipzen A."/>
            <person name="Pangilinan J."/>
            <person name="Andreopoulos W."/>
            <person name="Hayes R.D."/>
            <person name="Ng V."/>
            <person name="Grigoriev I.V."/>
            <person name="Jackson S.A."/>
            <person name="Sutton T.D.S."/>
            <person name="Dobson A.D.W."/>
            <person name="Rama T."/>
        </authorList>
    </citation>
    <scope>NUCLEOTIDE SEQUENCE</scope>
    <source>
        <strain evidence="2">TRa3180A</strain>
    </source>
</reference>
<dbReference type="PANTHER" id="PTHR38703:SF1">
    <property type="entry name" value="ALLERGEN"/>
    <property type="match status" value="1"/>
</dbReference>
<evidence type="ECO:0000313" key="3">
    <source>
        <dbReference type="Proteomes" id="UP000887226"/>
    </source>
</evidence>
<dbReference type="OrthoDB" id="2118965at2759"/>
<feature type="compositionally biased region" description="Basic and acidic residues" evidence="1">
    <location>
        <begin position="264"/>
        <end position="284"/>
    </location>
</feature>